<dbReference type="InterPro" id="IPR051164">
    <property type="entry name" value="NmrA-like_oxidored"/>
</dbReference>
<protein>
    <recommendedName>
        <fullName evidence="3">GIT Spa2 homology (SHD) domain-containing protein</fullName>
    </recommendedName>
</protein>
<dbReference type="SMART" id="SM00555">
    <property type="entry name" value="GIT"/>
    <property type="match status" value="2"/>
</dbReference>
<dbReference type="Pfam" id="PF05368">
    <property type="entry name" value="NmrA"/>
    <property type="match status" value="1"/>
</dbReference>
<accession>A0AAD6UTA7</accession>
<sequence length="523" mass="58456">MCRWRHVKNVFLRCGHGESLSVVEIKCESTNCKFGPNHPSLCVPPSCMRTCNQYRFYPELYTPTIDGYCSACGMRYRTDSEIHFKEFDRYLAAYLAKGTHFSAQHTTTDSLPAPPDHRSKFRQELIPLTMHQFHELSTDVYDDVIRRKNEEGMHPPSLDLLSSHCVSVPTLPILEDFHPNHIPERQNIAALTVSLFEDLASDIHFDLGRRYPEFKEDNGIASTIHAVLADGKYTPRVSRSLDSPGSKLLVAKGVEVVAGNLSDKESVQNAIRGSAAIVGITNFWEVSAAHRDPEGREEVRQGKNLVDAAKEEGVEFFIWSSLPNATNKESNGKFKQMYHWDNKAVIEDYLQASGVPYAVLLTGYFLENLWKIDALKRTATGYTMPVPKFGPEDMQCCTWISHDLGQAAVALLNNYADPRAGVLGGAFPVNSMRFTYPQFVATIGRAIGKEVTFTPLETSGTEELDEMYTFEAKLGMYNDTPVPNPKLVALGVKFGTLEEFIAAENRVVGNQVPPVAMHPREVV</sequence>
<dbReference type="PANTHER" id="PTHR42748">
    <property type="entry name" value="NITROGEN METABOLITE REPRESSION PROTEIN NMRA FAMILY MEMBER"/>
    <property type="match status" value="1"/>
</dbReference>
<dbReference type="Pfam" id="PF08518">
    <property type="entry name" value="GIT_SHD"/>
    <property type="match status" value="1"/>
</dbReference>
<evidence type="ECO:0000256" key="2">
    <source>
        <dbReference type="ARBA" id="ARBA00022857"/>
    </source>
</evidence>
<keyword evidence="5" id="KW-1185">Reference proteome</keyword>
<proteinExistence type="inferred from homology"/>
<keyword evidence="2" id="KW-0521">NADP</keyword>
<name>A0AAD6UTA7_9AGAR</name>
<dbReference type="InterPro" id="IPR013724">
    <property type="entry name" value="GIT_SHD"/>
</dbReference>
<reference evidence="4" key="1">
    <citation type="submission" date="2023-03" db="EMBL/GenBank/DDBJ databases">
        <title>Massive genome expansion in bonnet fungi (Mycena s.s.) driven by repeated elements and novel gene families across ecological guilds.</title>
        <authorList>
            <consortium name="Lawrence Berkeley National Laboratory"/>
            <person name="Harder C.B."/>
            <person name="Miyauchi S."/>
            <person name="Viragh M."/>
            <person name="Kuo A."/>
            <person name="Thoen E."/>
            <person name="Andreopoulos B."/>
            <person name="Lu D."/>
            <person name="Skrede I."/>
            <person name="Drula E."/>
            <person name="Henrissat B."/>
            <person name="Morin E."/>
            <person name="Kohler A."/>
            <person name="Barry K."/>
            <person name="LaButti K."/>
            <person name="Morin E."/>
            <person name="Salamov A."/>
            <person name="Lipzen A."/>
            <person name="Mereny Z."/>
            <person name="Hegedus B."/>
            <person name="Baldrian P."/>
            <person name="Stursova M."/>
            <person name="Weitz H."/>
            <person name="Taylor A."/>
            <person name="Grigoriev I.V."/>
            <person name="Nagy L.G."/>
            <person name="Martin F."/>
            <person name="Kauserud H."/>
        </authorList>
    </citation>
    <scope>NUCLEOTIDE SEQUENCE</scope>
    <source>
        <strain evidence="4">9144</strain>
    </source>
</reference>
<comment type="caution">
    <text evidence="4">The sequence shown here is derived from an EMBL/GenBank/DDBJ whole genome shotgun (WGS) entry which is preliminary data.</text>
</comment>
<dbReference type="EMBL" id="JARJCW010000098">
    <property type="protein sequence ID" value="KAJ7194379.1"/>
    <property type="molecule type" value="Genomic_DNA"/>
</dbReference>
<dbReference type="Gene3D" id="3.40.50.720">
    <property type="entry name" value="NAD(P)-binding Rossmann-like Domain"/>
    <property type="match status" value="1"/>
</dbReference>
<feature type="domain" description="GIT Spa2 homology (SHD)" evidence="3">
    <location>
        <begin position="184"/>
        <end position="214"/>
    </location>
</feature>
<dbReference type="Proteomes" id="UP001219525">
    <property type="component" value="Unassembled WGS sequence"/>
</dbReference>
<dbReference type="InterPro" id="IPR008030">
    <property type="entry name" value="NmrA-like"/>
</dbReference>
<dbReference type="PANTHER" id="PTHR42748:SF7">
    <property type="entry name" value="NMRA LIKE REDOX SENSOR 1-RELATED"/>
    <property type="match status" value="1"/>
</dbReference>
<evidence type="ECO:0000313" key="5">
    <source>
        <dbReference type="Proteomes" id="UP001219525"/>
    </source>
</evidence>
<organism evidence="4 5">
    <name type="scientific">Mycena pura</name>
    <dbReference type="NCBI Taxonomy" id="153505"/>
    <lineage>
        <taxon>Eukaryota</taxon>
        <taxon>Fungi</taxon>
        <taxon>Dikarya</taxon>
        <taxon>Basidiomycota</taxon>
        <taxon>Agaricomycotina</taxon>
        <taxon>Agaricomycetes</taxon>
        <taxon>Agaricomycetidae</taxon>
        <taxon>Agaricales</taxon>
        <taxon>Marasmiineae</taxon>
        <taxon>Mycenaceae</taxon>
        <taxon>Mycena</taxon>
    </lineage>
</organism>
<evidence type="ECO:0000259" key="3">
    <source>
        <dbReference type="SMART" id="SM00555"/>
    </source>
</evidence>
<dbReference type="SUPFAM" id="SSF51735">
    <property type="entry name" value="NAD(P)-binding Rossmann-fold domains"/>
    <property type="match status" value="1"/>
</dbReference>
<evidence type="ECO:0000256" key="1">
    <source>
        <dbReference type="ARBA" id="ARBA00006328"/>
    </source>
</evidence>
<comment type="similarity">
    <text evidence="1">Belongs to the NmrA-type oxidoreductase family.</text>
</comment>
<evidence type="ECO:0000313" key="4">
    <source>
        <dbReference type="EMBL" id="KAJ7194379.1"/>
    </source>
</evidence>
<feature type="domain" description="GIT Spa2 homology (SHD)" evidence="3">
    <location>
        <begin position="121"/>
        <end position="151"/>
    </location>
</feature>
<gene>
    <name evidence="4" type="ORF">GGX14DRAFT_700914</name>
</gene>
<dbReference type="AlphaFoldDB" id="A0AAD6UTA7"/>
<dbReference type="Gene3D" id="3.90.25.10">
    <property type="entry name" value="UDP-galactose 4-epimerase, domain 1"/>
    <property type="match status" value="1"/>
</dbReference>
<dbReference type="InterPro" id="IPR036291">
    <property type="entry name" value="NAD(P)-bd_dom_sf"/>
</dbReference>